<evidence type="ECO:0000256" key="1">
    <source>
        <dbReference type="SAM" id="MobiDB-lite"/>
    </source>
</evidence>
<keyword evidence="2" id="KW-0472">Membrane</keyword>
<keyword evidence="2" id="KW-1133">Transmembrane helix</keyword>
<protein>
    <submittedName>
        <fullName evidence="3">Uncharacterized protein</fullName>
    </submittedName>
</protein>
<organism evidence="3 4">
    <name type="scientific">Protopolystoma xenopodis</name>
    <dbReference type="NCBI Taxonomy" id="117903"/>
    <lineage>
        <taxon>Eukaryota</taxon>
        <taxon>Metazoa</taxon>
        <taxon>Spiralia</taxon>
        <taxon>Lophotrochozoa</taxon>
        <taxon>Platyhelminthes</taxon>
        <taxon>Monogenea</taxon>
        <taxon>Polyopisthocotylea</taxon>
        <taxon>Polystomatidea</taxon>
        <taxon>Polystomatidae</taxon>
        <taxon>Protopolystoma</taxon>
    </lineage>
</organism>
<feature type="compositionally biased region" description="Pro residues" evidence="1">
    <location>
        <begin position="155"/>
        <end position="165"/>
    </location>
</feature>
<feature type="region of interest" description="Disordered" evidence="1">
    <location>
        <begin position="155"/>
        <end position="178"/>
    </location>
</feature>
<evidence type="ECO:0000256" key="2">
    <source>
        <dbReference type="SAM" id="Phobius"/>
    </source>
</evidence>
<gene>
    <name evidence="3" type="ORF">PXEA_LOCUS26927</name>
</gene>
<keyword evidence="2" id="KW-0812">Transmembrane</keyword>
<sequence length="178" mass="19353">MPPRLKQSRFGLALASLWPRLRFVRLRLCLIPASLGRKRARPGQAGFSQRRLSWPGRIFSRGHDMRPLRARQPSARPHVPTQHHLPTFSGSLSRVFACNSHPLPFRCLAVAICVAVAVAFAILAVAILAVTAFCSFVLAQSSPSSPFAPFSPFSPFSPSPPPSSPYSPTLPFSSSPSP</sequence>
<reference evidence="3" key="1">
    <citation type="submission" date="2018-11" db="EMBL/GenBank/DDBJ databases">
        <authorList>
            <consortium name="Pathogen Informatics"/>
        </authorList>
    </citation>
    <scope>NUCLEOTIDE SEQUENCE</scope>
</reference>
<keyword evidence="4" id="KW-1185">Reference proteome</keyword>
<evidence type="ECO:0000313" key="3">
    <source>
        <dbReference type="EMBL" id="VEL33487.1"/>
    </source>
</evidence>
<dbReference type="AlphaFoldDB" id="A0A448XC88"/>
<name>A0A448XC88_9PLAT</name>
<accession>A0A448XC88</accession>
<feature type="compositionally biased region" description="Low complexity" evidence="1">
    <location>
        <begin position="166"/>
        <end position="178"/>
    </location>
</feature>
<proteinExistence type="predicted"/>
<evidence type="ECO:0000313" key="4">
    <source>
        <dbReference type="Proteomes" id="UP000784294"/>
    </source>
</evidence>
<dbReference type="EMBL" id="CAAALY010245868">
    <property type="protein sequence ID" value="VEL33487.1"/>
    <property type="molecule type" value="Genomic_DNA"/>
</dbReference>
<dbReference type="Proteomes" id="UP000784294">
    <property type="component" value="Unassembled WGS sequence"/>
</dbReference>
<comment type="caution">
    <text evidence="3">The sequence shown here is derived from an EMBL/GenBank/DDBJ whole genome shotgun (WGS) entry which is preliminary data.</text>
</comment>
<feature type="transmembrane region" description="Helical" evidence="2">
    <location>
        <begin position="108"/>
        <end position="139"/>
    </location>
</feature>